<evidence type="ECO:0000313" key="3">
    <source>
        <dbReference type="Proteomes" id="UP001355206"/>
    </source>
</evidence>
<evidence type="ECO:0008006" key="4">
    <source>
        <dbReference type="Google" id="ProtNLM"/>
    </source>
</evidence>
<evidence type="ECO:0000313" key="2">
    <source>
        <dbReference type="EMBL" id="MEE7494255.1"/>
    </source>
</evidence>
<proteinExistence type="predicted"/>
<dbReference type="EMBL" id="MLCA01000015">
    <property type="protein sequence ID" value="MEE7494255.1"/>
    <property type="molecule type" value="Genomic_DNA"/>
</dbReference>
<name>A0ABU7TYM4_9HYPH</name>
<dbReference type="RefSeq" id="WP_331304286.1">
    <property type="nucleotide sequence ID" value="NZ_MLCA01000015.1"/>
</dbReference>
<evidence type="ECO:0000256" key="1">
    <source>
        <dbReference type="SAM" id="Phobius"/>
    </source>
</evidence>
<feature type="transmembrane region" description="Helical" evidence="1">
    <location>
        <begin position="21"/>
        <end position="45"/>
    </location>
</feature>
<keyword evidence="1" id="KW-1133">Transmembrane helix</keyword>
<organism evidence="2 3">
    <name type="scientific">Methylobacterium oryzae</name>
    <dbReference type="NCBI Taxonomy" id="334852"/>
    <lineage>
        <taxon>Bacteria</taxon>
        <taxon>Pseudomonadati</taxon>
        <taxon>Pseudomonadota</taxon>
        <taxon>Alphaproteobacteria</taxon>
        <taxon>Hyphomicrobiales</taxon>
        <taxon>Methylobacteriaceae</taxon>
        <taxon>Methylobacterium</taxon>
    </lineage>
</organism>
<keyword evidence="3" id="KW-1185">Reference proteome</keyword>
<dbReference type="Proteomes" id="UP001355206">
    <property type="component" value="Unassembled WGS sequence"/>
</dbReference>
<keyword evidence="1" id="KW-0812">Transmembrane</keyword>
<comment type="caution">
    <text evidence="2">The sequence shown here is derived from an EMBL/GenBank/DDBJ whole genome shotgun (WGS) entry which is preliminary data.</text>
</comment>
<feature type="transmembrane region" description="Helical" evidence="1">
    <location>
        <begin position="138"/>
        <end position="160"/>
    </location>
</feature>
<protein>
    <recommendedName>
        <fullName evidence="4">DUF3592 domain-containing protein</fullName>
    </recommendedName>
</protein>
<sequence>MGSPAKTETVEKLRLPPDRTSWTVILGVLFGFVLFGGILAATAIYTAPVLISDWQVREAAQPVPNARVSDGKCSTKFVIHICDATLSLRTPQGGATRRVNYVFTGLHAGDYTIGVMADPAHPELVTTDLGLDRLWNRAITLLVLDGAILACLVGALISILRNGRAAFRTAA</sequence>
<keyword evidence="1" id="KW-0472">Membrane</keyword>
<accession>A0ABU7TYM4</accession>
<reference evidence="2 3" key="1">
    <citation type="journal article" date="2012" name="Genet. Mol. Biol.">
        <title>Analysis of 16S rRNA and mxaF genes revealing insights into Methylobacterium niche-specific plant association.</title>
        <authorList>
            <person name="Dourado M.N."/>
            <person name="Andreote F.D."/>
            <person name="Dini-Andreote F."/>
            <person name="Conti R."/>
            <person name="Araujo J.M."/>
            <person name="Araujo W.L."/>
        </authorList>
    </citation>
    <scope>NUCLEOTIDE SEQUENCE [LARGE SCALE GENOMIC DNA]</scope>
    <source>
        <strain evidence="2 3">TC3-10</strain>
    </source>
</reference>
<gene>
    <name evidence="2" type="ORF">MOTC310_29090</name>
</gene>